<evidence type="ECO:0000313" key="2">
    <source>
        <dbReference type="Proteomes" id="UP000558475"/>
    </source>
</evidence>
<evidence type="ECO:0000313" key="1">
    <source>
        <dbReference type="EMBL" id="NKW09144.1"/>
    </source>
</evidence>
<comment type="caution">
    <text evidence="1">The sequence shown here is derived from an EMBL/GenBank/DDBJ whole genome shotgun (WGS) entry which is preliminary data.</text>
</comment>
<protein>
    <submittedName>
        <fullName evidence="1">Uncharacterized protein</fullName>
    </submittedName>
</protein>
<proteinExistence type="predicted"/>
<accession>A0A7X6FR41</accession>
<dbReference type="EMBL" id="JAAXZB010000001">
    <property type="protein sequence ID" value="NKW09144.1"/>
    <property type="molecule type" value="Genomic_DNA"/>
</dbReference>
<dbReference type="AlphaFoldDB" id="A0A7X6FR41"/>
<dbReference type="Proteomes" id="UP000558475">
    <property type="component" value="Unassembled WGS sequence"/>
</dbReference>
<reference evidence="1 2" key="1">
    <citation type="submission" date="2020-04" db="EMBL/GenBank/DDBJ databases">
        <title>Whole genome sequencing of clinical and environmental type strains of Ochrobactrum.</title>
        <authorList>
            <person name="Dharne M."/>
        </authorList>
    </citation>
    <scope>NUCLEOTIDE SEQUENCE [LARGE SCALE GENOMIC DNA]</scope>
    <source>
        <strain evidence="1 2">DSM 13340</strain>
    </source>
</reference>
<name>A0A7X6FR41_9HYPH</name>
<gene>
    <name evidence="1" type="ORF">HGG76_02545</name>
</gene>
<organism evidence="1 2">
    <name type="scientific">Brucella tritici</name>
    <dbReference type="NCBI Taxonomy" id="94626"/>
    <lineage>
        <taxon>Bacteria</taxon>
        <taxon>Pseudomonadati</taxon>
        <taxon>Pseudomonadota</taxon>
        <taxon>Alphaproteobacteria</taxon>
        <taxon>Hyphomicrobiales</taxon>
        <taxon>Brucellaceae</taxon>
        <taxon>Brucella/Ochrobactrum group</taxon>
        <taxon>Brucella</taxon>
    </lineage>
</organism>
<sequence length="153" mass="17099">MMANGEEVPEDLIVKLSRRDGMARMKIAKYKKEYGDMDVEEDPKAILEVMSKIYAGGGKDVVLEAQEKGIILKAETLQKAYSTVDTVRKASQDDGVFSSATFKQYQKFILNSTSTGPLDFNGARELTEEGMEADGDFRMMVLKWESETPRPVS</sequence>